<dbReference type="Proteomes" id="UP001177003">
    <property type="component" value="Chromosome 9"/>
</dbReference>
<keyword evidence="2" id="KW-1185">Reference proteome</keyword>
<evidence type="ECO:0000313" key="1">
    <source>
        <dbReference type="EMBL" id="CAI9302263.1"/>
    </source>
</evidence>
<protein>
    <submittedName>
        <fullName evidence="1">Uncharacterized protein</fullName>
    </submittedName>
</protein>
<proteinExistence type="predicted"/>
<sequence>MIQNHQTLHHLSCSGIAPDAFSHCLVGNGGGGGILVLGYDRTTNDWDNYSRYVDPDGVDLSHGVYGHGYAPYGPYSPTGSPMPTVGQYGELYRAQHYY</sequence>
<organism evidence="1 2">
    <name type="scientific">Lactuca saligna</name>
    <name type="common">Willowleaf lettuce</name>
    <dbReference type="NCBI Taxonomy" id="75948"/>
    <lineage>
        <taxon>Eukaryota</taxon>
        <taxon>Viridiplantae</taxon>
        <taxon>Streptophyta</taxon>
        <taxon>Embryophyta</taxon>
        <taxon>Tracheophyta</taxon>
        <taxon>Spermatophyta</taxon>
        <taxon>Magnoliopsida</taxon>
        <taxon>eudicotyledons</taxon>
        <taxon>Gunneridae</taxon>
        <taxon>Pentapetalae</taxon>
        <taxon>asterids</taxon>
        <taxon>campanulids</taxon>
        <taxon>Asterales</taxon>
        <taxon>Asteraceae</taxon>
        <taxon>Cichorioideae</taxon>
        <taxon>Cichorieae</taxon>
        <taxon>Lactucinae</taxon>
        <taxon>Lactuca</taxon>
    </lineage>
</organism>
<reference evidence="1" key="1">
    <citation type="submission" date="2023-04" db="EMBL/GenBank/DDBJ databases">
        <authorList>
            <person name="Vijverberg K."/>
            <person name="Xiong W."/>
            <person name="Schranz E."/>
        </authorList>
    </citation>
    <scope>NUCLEOTIDE SEQUENCE</scope>
</reference>
<name>A0AA36ENQ5_LACSI</name>
<evidence type="ECO:0000313" key="2">
    <source>
        <dbReference type="Proteomes" id="UP001177003"/>
    </source>
</evidence>
<gene>
    <name evidence="1" type="ORF">LSALG_LOCUS40759</name>
</gene>
<accession>A0AA36ENQ5</accession>
<dbReference type="AlphaFoldDB" id="A0AA36ENQ5"/>
<dbReference type="EMBL" id="OX465085">
    <property type="protein sequence ID" value="CAI9302263.1"/>
    <property type="molecule type" value="Genomic_DNA"/>
</dbReference>